<dbReference type="Gene3D" id="3.30.420.80">
    <property type="entry name" value="Ribosomal protein S11"/>
    <property type="match status" value="1"/>
</dbReference>
<keyword evidence="3" id="KW-0694">RNA-binding</keyword>
<dbReference type="InterPro" id="IPR036967">
    <property type="entry name" value="Ribosomal_uS11_sf"/>
</dbReference>
<keyword evidence="4 7" id="KW-0689">Ribosomal protein</keyword>
<dbReference type="GO" id="GO:1990904">
    <property type="term" value="C:ribonucleoprotein complex"/>
    <property type="evidence" value="ECO:0007669"/>
    <property type="project" value="UniProtKB-KW"/>
</dbReference>
<dbReference type="NCBIfam" id="NF003698">
    <property type="entry name" value="PRK05309.1"/>
    <property type="match status" value="1"/>
</dbReference>
<dbReference type="GO" id="GO:0005840">
    <property type="term" value="C:ribosome"/>
    <property type="evidence" value="ECO:0007669"/>
    <property type="project" value="UniProtKB-KW"/>
</dbReference>
<dbReference type="GO" id="GO:0006412">
    <property type="term" value="P:translation"/>
    <property type="evidence" value="ECO:0007669"/>
    <property type="project" value="InterPro"/>
</dbReference>
<gene>
    <name evidence="7" type="primary">rps11</name>
    <name evidence="7" type="ORF">CspTHAL103_177</name>
</gene>
<dbReference type="InterPro" id="IPR001971">
    <property type="entry name" value="Ribosomal_uS11"/>
</dbReference>
<evidence type="ECO:0000256" key="1">
    <source>
        <dbReference type="ARBA" id="ARBA00006194"/>
    </source>
</evidence>
<dbReference type="EMBL" id="OP616817">
    <property type="protein sequence ID" value="WDB00102.1"/>
    <property type="molecule type" value="Genomic_DNA"/>
</dbReference>
<sequence>MVKKLKKFTKKTKKISTKGVAHVASTFNNTIITITDFQGHVINWSSAGVVGFKGAKKGTPFAAQIAADKAGKEAYQNGMKQIEIFISGPGPGRETAIRALQASGLEVMLIRDITSVPYNGCRPPNRRRI</sequence>
<geneLocation type="plastid" evidence="7"/>
<protein>
    <recommendedName>
        <fullName evidence="6">Small ribosomal subunit protein uS11c</fullName>
    </recommendedName>
</protein>
<dbReference type="Pfam" id="PF00411">
    <property type="entry name" value="Ribosomal_S11"/>
    <property type="match status" value="1"/>
</dbReference>
<evidence type="ECO:0000313" key="7">
    <source>
        <dbReference type="EMBL" id="WDB00102.1"/>
    </source>
</evidence>
<organism evidence="7">
    <name type="scientific">Cyanidium sp. THAL103</name>
    <dbReference type="NCBI Taxonomy" id="3027999"/>
    <lineage>
        <taxon>Eukaryota</taxon>
        <taxon>Rhodophyta</taxon>
        <taxon>Bangiophyceae</taxon>
        <taxon>Cyanidiales</taxon>
        <taxon>Cyanidiaceae</taxon>
        <taxon>Cyanidium</taxon>
    </lineage>
</organism>
<dbReference type="NCBIfam" id="TIGR03632">
    <property type="entry name" value="uS11_bact"/>
    <property type="match status" value="1"/>
</dbReference>
<evidence type="ECO:0000256" key="6">
    <source>
        <dbReference type="ARBA" id="ARBA00035260"/>
    </source>
</evidence>
<dbReference type="PIRSF" id="PIRSF002131">
    <property type="entry name" value="Ribosomal_S11"/>
    <property type="match status" value="1"/>
</dbReference>
<dbReference type="FunFam" id="3.30.420.80:FF:000010">
    <property type="entry name" value="30S ribosomal protein S11"/>
    <property type="match status" value="1"/>
</dbReference>
<comment type="similarity">
    <text evidence="1">Belongs to the universal ribosomal protein uS11 family.</text>
</comment>
<evidence type="ECO:0000256" key="4">
    <source>
        <dbReference type="ARBA" id="ARBA00022980"/>
    </source>
</evidence>
<dbReference type="PANTHER" id="PTHR11759">
    <property type="entry name" value="40S RIBOSOMAL PROTEIN S14/30S RIBOSOMAL PROTEIN S11"/>
    <property type="match status" value="1"/>
</dbReference>
<evidence type="ECO:0000256" key="5">
    <source>
        <dbReference type="ARBA" id="ARBA00023274"/>
    </source>
</evidence>
<keyword evidence="5" id="KW-0687">Ribonucleoprotein</keyword>
<accession>A0A9Y1I4B6</accession>
<reference evidence="7" key="1">
    <citation type="journal article" date="2023" name="J. Phycol.">
        <title>Revised classification of the Cyanidiophyceae based on plastid genome data with descriptions of the Cavernulicolales ord. nov. and Galdieriales ord. nov. (Rhodophyta).</title>
        <authorList>
            <person name="Park S.I."/>
            <person name="Cho C.H."/>
            <person name="Ciniglia C."/>
            <person name="Huang T.Y."/>
            <person name="Liu S.L."/>
            <person name="Bustamante D.E."/>
            <person name="Calderon M.S."/>
            <person name="Mansilla A."/>
            <person name="McDermott T."/>
            <person name="Andersen R.A."/>
            <person name="Yoon H.S."/>
        </authorList>
    </citation>
    <scope>NUCLEOTIDE SEQUENCE</scope>
</reference>
<dbReference type="GO" id="GO:0019843">
    <property type="term" value="F:rRNA binding"/>
    <property type="evidence" value="ECO:0007669"/>
    <property type="project" value="UniProtKB-KW"/>
</dbReference>
<keyword evidence="2" id="KW-0699">rRNA-binding</keyword>
<dbReference type="InterPro" id="IPR019981">
    <property type="entry name" value="Ribosomal_uS11_bac-type"/>
</dbReference>
<keyword evidence="7" id="KW-0934">Plastid</keyword>
<dbReference type="AlphaFoldDB" id="A0A9Y1I4B6"/>
<evidence type="ECO:0000256" key="3">
    <source>
        <dbReference type="ARBA" id="ARBA00022884"/>
    </source>
</evidence>
<name>A0A9Y1I4B6_9RHOD</name>
<dbReference type="GO" id="GO:0003735">
    <property type="term" value="F:structural constituent of ribosome"/>
    <property type="evidence" value="ECO:0007669"/>
    <property type="project" value="InterPro"/>
</dbReference>
<evidence type="ECO:0000256" key="2">
    <source>
        <dbReference type="ARBA" id="ARBA00022730"/>
    </source>
</evidence>
<dbReference type="SUPFAM" id="SSF53137">
    <property type="entry name" value="Translational machinery components"/>
    <property type="match status" value="1"/>
</dbReference>
<dbReference type="HAMAP" id="MF_01310">
    <property type="entry name" value="Ribosomal_uS11"/>
    <property type="match status" value="1"/>
</dbReference>
<proteinExistence type="inferred from homology"/>